<dbReference type="Gene3D" id="2.30.30.100">
    <property type="match status" value="2"/>
</dbReference>
<evidence type="ECO:0000313" key="4">
    <source>
        <dbReference type="Proteomes" id="UP000637774"/>
    </source>
</evidence>
<feature type="signal peptide" evidence="2">
    <location>
        <begin position="1"/>
        <end position="36"/>
    </location>
</feature>
<dbReference type="InterPro" id="IPR013517">
    <property type="entry name" value="FG-GAP"/>
</dbReference>
<evidence type="ECO:0008006" key="5">
    <source>
        <dbReference type="Google" id="ProtNLM"/>
    </source>
</evidence>
<protein>
    <recommendedName>
        <fullName evidence="5">T9SS type A sorting domain-containing protein</fullName>
    </recommendedName>
</protein>
<reference evidence="4" key="1">
    <citation type="journal article" date="2019" name="Int. J. Syst. Evol. Microbiol.">
        <title>The Global Catalogue of Microorganisms (GCM) 10K type strain sequencing project: providing services to taxonomists for standard genome sequencing and annotation.</title>
        <authorList>
            <consortium name="The Broad Institute Genomics Platform"/>
            <consortium name="The Broad Institute Genome Sequencing Center for Infectious Disease"/>
            <person name="Wu L."/>
            <person name="Ma J."/>
        </authorList>
    </citation>
    <scope>NUCLEOTIDE SEQUENCE [LARGE SCALE GENOMIC DNA]</scope>
    <source>
        <strain evidence="4">CGMCC 1.14966</strain>
    </source>
</reference>
<dbReference type="PANTHER" id="PTHR46580:SF2">
    <property type="entry name" value="MAM DOMAIN-CONTAINING PROTEIN"/>
    <property type="match status" value="1"/>
</dbReference>
<dbReference type="Pfam" id="PF13517">
    <property type="entry name" value="FG-GAP_3"/>
    <property type="match status" value="2"/>
</dbReference>
<dbReference type="NCBIfam" id="TIGR04183">
    <property type="entry name" value="Por_Secre_tail"/>
    <property type="match status" value="1"/>
</dbReference>
<feature type="chain" id="PRO_5045988045" description="T9SS type A sorting domain-containing protein" evidence="2">
    <location>
        <begin position="37"/>
        <end position="281"/>
    </location>
</feature>
<name>A0ABQ2AJ14_9BACT</name>
<dbReference type="Proteomes" id="UP000637774">
    <property type="component" value="Unassembled WGS sequence"/>
</dbReference>
<organism evidence="3 4">
    <name type="scientific">Hymenobacter frigidus</name>
    <dbReference type="NCBI Taxonomy" id="1524095"/>
    <lineage>
        <taxon>Bacteria</taxon>
        <taxon>Pseudomonadati</taxon>
        <taxon>Bacteroidota</taxon>
        <taxon>Cytophagia</taxon>
        <taxon>Cytophagales</taxon>
        <taxon>Hymenobacteraceae</taxon>
        <taxon>Hymenobacter</taxon>
    </lineage>
</organism>
<proteinExistence type="predicted"/>
<comment type="caution">
    <text evidence="3">The sequence shown here is derived from an EMBL/GenBank/DDBJ whole genome shotgun (WGS) entry which is preliminary data.</text>
</comment>
<dbReference type="EMBL" id="BMGY01000061">
    <property type="protein sequence ID" value="GGH90924.1"/>
    <property type="molecule type" value="Genomic_DNA"/>
</dbReference>
<dbReference type="InterPro" id="IPR026444">
    <property type="entry name" value="Secre_tail"/>
</dbReference>
<accession>A0ABQ2AJ14</accession>
<dbReference type="PANTHER" id="PTHR46580">
    <property type="entry name" value="SENSOR KINASE-RELATED"/>
    <property type="match status" value="1"/>
</dbReference>
<keyword evidence="4" id="KW-1185">Reference proteome</keyword>
<dbReference type="SUPFAM" id="SSF69318">
    <property type="entry name" value="Integrin alpha N-terminal domain"/>
    <property type="match status" value="1"/>
</dbReference>
<dbReference type="InterPro" id="IPR028994">
    <property type="entry name" value="Integrin_alpha_N"/>
</dbReference>
<evidence type="ECO:0000256" key="2">
    <source>
        <dbReference type="SAM" id="SignalP"/>
    </source>
</evidence>
<sequence length="281" mass="27837">MNHPYLRPRGGQRLTAAGRPLALLLALASLVPVAQAQTFGPRTDYPTGANPRNVALGDVNGDGRLDLVTANLNAAGTASVLLGTGAGTFGPKTDYPTGSHPYSLALGDVNGDGRLDLVTANVLGGSISVLLGTGMGAFGPKTDYPTGTNPISLVLGDVNGDGRLDLVTANNGPGANTSSVLLNTSTLSGARPGLAAAGGALYPNPARAGFTVLVPARTGAPGAPVRAELVNTLGQVVHCGVAAVPAAGAGLAVDATGLPAGAYTLRLRVGATVLTQRVVLQ</sequence>
<keyword evidence="1 2" id="KW-0732">Signal</keyword>
<evidence type="ECO:0000313" key="3">
    <source>
        <dbReference type="EMBL" id="GGH90924.1"/>
    </source>
</evidence>
<gene>
    <name evidence="3" type="ORF">GCM10011495_37870</name>
</gene>
<evidence type="ECO:0000256" key="1">
    <source>
        <dbReference type="ARBA" id="ARBA00022729"/>
    </source>
</evidence>
<dbReference type="RefSeq" id="WP_188563665.1">
    <property type="nucleotide sequence ID" value="NZ_BMGY01000061.1"/>
</dbReference>